<dbReference type="Proteomes" id="UP000297564">
    <property type="component" value="Unassembled WGS sequence"/>
</dbReference>
<dbReference type="SUPFAM" id="SSF57716">
    <property type="entry name" value="Glucocorticoid receptor-like (DNA-binding domain)"/>
    <property type="match status" value="1"/>
</dbReference>
<feature type="binding site" evidence="3">
    <location>
        <position position="43"/>
    </location>
    <ligand>
        <name>Zn(2+)</name>
        <dbReference type="ChEBI" id="CHEBI:29105"/>
    </ligand>
</feature>
<comment type="caution">
    <text evidence="4">The sequence shown here is derived from an EMBL/GenBank/DDBJ whole genome shotgun (WGS) entry which is preliminary data.</text>
</comment>
<reference evidence="4 5" key="1">
    <citation type="submission" date="2019-03" db="EMBL/GenBank/DDBJ databases">
        <title>Ramlibacter rhizophilus CCTCC AB2015357, whole genome shotgun sequence.</title>
        <authorList>
            <person name="Zhang X."/>
            <person name="Feng G."/>
            <person name="Zhu H."/>
        </authorList>
    </citation>
    <scope>NUCLEOTIDE SEQUENCE [LARGE SCALE GENOMIC DNA]</scope>
    <source>
        <strain evidence="4 5">CCTCC AB2015357</strain>
    </source>
</reference>
<evidence type="ECO:0000256" key="1">
    <source>
        <dbReference type="ARBA" id="ARBA00022723"/>
    </source>
</evidence>
<evidence type="ECO:0000256" key="2">
    <source>
        <dbReference type="ARBA" id="ARBA00022833"/>
    </source>
</evidence>
<protein>
    <recommendedName>
        <fullName evidence="3">DNA gyrase inhibitor YacG</fullName>
    </recommendedName>
</protein>
<evidence type="ECO:0000313" key="4">
    <source>
        <dbReference type="EMBL" id="TFZ01565.1"/>
    </source>
</evidence>
<dbReference type="PANTHER" id="PTHR36150">
    <property type="entry name" value="DNA GYRASE INHIBITOR YACG"/>
    <property type="match status" value="1"/>
</dbReference>
<dbReference type="OrthoDB" id="9809663at2"/>
<dbReference type="GO" id="GO:0008270">
    <property type="term" value="F:zinc ion binding"/>
    <property type="evidence" value="ECO:0007669"/>
    <property type="project" value="UniProtKB-UniRule"/>
</dbReference>
<dbReference type="GO" id="GO:0006355">
    <property type="term" value="P:regulation of DNA-templated transcription"/>
    <property type="evidence" value="ECO:0007669"/>
    <property type="project" value="InterPro"/>
</dbReference>
<dbReference type="InterPro" id="IPR013088">
    <property type="entry name" value="Znf_NHR/GATA"/>
</dbReference>
<proteinExistence type="inferred from homology"/>
<dbReference type="EMBL" id="SMLL01000003">
    <property type="protein sequence ID" value="TFZ01565.1"/>
    <property type="molecule type" value="Genomic_DNA"/>
</dbReference>
<feature type="binding site" evidence="3">
    <location>
        <position position="39"/>
    </location>
    <ligand>
        <name>Zn(2+)</name>
        <dbReference type="ChEBI" id="CHEBI:29105"/>
    </ligand>
</feature>
<dbReference type="InterPro" id="IPR005584">
    <property type="entry name" value="DNA_gyrase_inhibitor_YacG"/>
</dbReference>
<gene>
    <name evidence="3 4" type="primary">yacG</name>
    <name evidence="4" type="ORF">EZ242_09350</name>
</gene>
<dbReference type="GO" id="GO:0008657">
    <property type="term" value="F:DNA topoisomerase type II (double strand cut, ATP-hydrolyzing) inhibitor activity"/>
    <property type="evidence" value="ECO:0007669"/>
    <property type="project" value="UniProtKB-UniRule"/>
</dbReference>
<dbReference type="Pfam" id="PF03884">
    <property type="entry name" value="YacG"/>
    <property type="match status" value="1"/>
</dbReference>
<keyword evidence="1 3" id="KW-0479">Metal-binding</keyword>
<comment type="subunit">
    <text evidence="3">Interacts with GyrB.</text>
</comment>
<name>A0A4Z0BU83_9BURK</name>
<feature type="binding site" evidence="3">
    <location>
        <position position="23"/>
    </location>
    <ligand>
        <name>Zn(2+)</name>
        <dbReference type="ChEBI" id="CHEBI:29105"/>
    </ligand>
</feature>
<dbReference type="Gene3D" id="3.30.50.10">
    <property type="entry name" value="Erythroid Transcription Factor GATA-1, subunit A"/>
    <property type="match status" value="1"/>
</dbReference>
<comment type="similarity">
    <text evidence="3">Belongs to the DNA gyrase inhibitor YacG family.</text>
</comment>
<comment type="cofactor">
    <cofactor evidence="3">
        <name>Zn(2+)</name>
        <dbReference type="ChEBI" id="CHEBI:29105"/>
    </cofactor>
    <text evidence="3">Binds 1 zinc ion.</text>
</comment>
<evidence type="ECO:0000313" key="5">
    <source>
        <dbReference type="Proteomes" id="UP000297564"/>
    </source>
</evidence>
<dbReference type="HAMAP" id="MF_00649">
    <property type="entry name" value="DNA_gyrase_inhibitor_YacG"/>
    <property type="match status" value="1"/>
</dbReference>
<feature type="binding site" evidence="3">
    <location>
        <position position="20"/>
    </location>
    <ligand>
        <name>Zn(2+)</name>
        <dbReference type="ChEBI" id="CHEBI:29105"/>
    </ligand>
</feature>
<comment type="function">
    <text evidence="3">Inhibits all the catalytic activities of DNA gyrase by preventing its interaction with DNA. Acts by binding directly to the C-terminal domain of GyrB, which probably disrupts DNA binding by the gyrase.</text>
</comment>
<dbReference type="PANTHER" id="PTHR36150:SF1">
    <property type="entry name" value="DNA GYRASE INHIBITOR YACG"/>
    <property type="match status" value="1"/>
</dbReference>
<evidence type="ECO:0000256" key="3">
    <source>
        <dbReference type="HAMAP-Rule" id="MF_00649"/>
    </source>
</evidence>
<dbReference type="RefSeq" id="WP_135284864.1">
    <property type="nucleotide sequence ID" value="NZ_SMLL01000003.1"/>
</dbReference>
<keyword evidence="5" id="KW-1185">Reference proteome</keyword>
<keyword evidence="2 3" id="KW-0862">Zinc</keyword>
<sequence length="75" mass="8162">MSSSKPEGGPAASKPRIVTCPQCKGESLYATSNPYRPFCSERCKNLDLGAWASESFRVETESPPDDQPFGDAHLQ</sequence>
<dbReference type="AlphaFoldDB" id="A0A4Z0BU83"/>
<organism evidence="4 5">
    <name type="scientific">Ramlibacter rhizophilus</name>
    <dbReference type="NCBI Taxonomy" id="1781167"/>
    <lineage>
        <taxon>Bacteria</taxon>
        <taxon>Pseudomonadati</taxon>
        <taxon>Pseudomonadota</taxon>
        <taxon>Betaproteobacteria</taxon>
        <taxon>Burkholderiales</taxon>
        <taxon>Comamonadaceae</taxon>
        <taxon>Ramlibacter</taxon>
    </lineage>
</organism>
<accession>A0A4Z0BU83</accession>